<dbReference type="InterPro" id="IPR000835">
    <property type="entry name" value="HTH_MarR-typ"/>
</dbReference>
<dbReference type="InterPro" id="IPR023187">
    <property type="entry name" value="Tscrpt_reg_MarR-type_CS"/>
</dbReference>
<dbReference type="PANTHER" id="PTHR33164:SF13">
    <property type="entry name" value="4-HYDROXYPHENYLACETATE CATABOLISM PROTEIN"/>
    <property type="match status" value="1"/>
</dbReference>
<dbReference type="PROSITE" id="PS01117">
    <property type="entry name" value="HTH_MARR_1"/>
    <property type="match status" value="1"/>
</dbReference>
<keyword evidence="2" id="KW-0238">DNA-binding</keyword>
<evidence type="ECO:0000256" key="3">
    <source>
        <dbReference type="ARBA" id="ARBA00023163"/>
    </source>
</evidence>
<accession>A0A1N6G3I8</accession>
<dbReference type="PRINTS" id="PR00598">
    <property type="entry name" value="HTHMARR"/>
</dbReference>
<dbReference type="SMART" id="SM00347">
    <property type="entry name" value="HTH_MARR"/>
    <property type="match status" value="1"/>
</dbReference>
<dbReference type="Proteomes" id="UP000184932">
    <property type="component" value="Unassembled WGS sequence"/>
</dbReference>
<gene>
    <name evidence="5" type="ORF">SAMN05444002_2168</name>
</gene>
<dbReference type="GO" id="GO:0003700">
    <property type="term" value="F:DNA-binding transcription factor activity"/>
    <property type="evidence" value="ECO:0007669"/>
    <property type="project" value="InterPro"/>
</dbReference>
<protein>
    <submittedName>
        <fullName evidence="5">Transcriptional regulator, MarR family</fullName>
    </submittedName>
</protein>
<dbReference type="OrthoDB" id="8588347at2"/>
<dbReference type="InterPro" id="IPR039422">
    <property type="entry name" value="MarR/SlyA-like"/>
</dbReference>
<name>A0A1N6G3I8_9RHOB</name>
<dbReference type="GO" id="GO:0003677">
    <property type="term" value="F:DNA binding"/>
    <property type="evidence" value="ECO:0007669"/>
    <property type="project" value="UniProtKB-KW"/>
</dbReference>
<evidence type="ECO:0000256" key="1">
    <source>
        <dbReference type="ARBA" id="ARBA00023015"/>
    </source>
</evidence>
<evidence type="ECO:0000313" key="6">
    <source>
        <dbReference type="Proteomes" id="UP000184932"/>
    </source>
</evidence>
<reference evidence="6" key="1">
    <citation type="submission" date="2016-11" db="EMBL/GenBank/DDBJ databases">
        <authorList>
            <person name="Varghese N."/>
            <person name="Submissions S."/>
        </authorList>
    </citation>
    <scope>NUCLEOTIDE SEQUENCE [LARGE SCALE GENOMIC DNA]</scope>
    <source>
        <strain evidence="6">DSM 29440</strain>
    </source>
</reference>
<evidence type="ECO:0000256" key="2">
    <source>
        <dbReference type="ARBA" id="ARBA00023125"/>
    </source>
</evidence>
<dbReference type="RefSeq" id="WP_074256221.1">
    <property type="nucleotide sequence ID" value="NZ_FSRL01000001.1"/>
</dbReference>
<dbReference type="NCBIfam" id="TIGR02337">
    <property type="entry name" value="HpaR"/>
    <property type="match status" value="1"/>
</dbReference>
<dbReference type="InterPro" id="IPR036388">
    <property type="entry name" value="WH-like_DNA-bd_sf"/>
</dbReference>
<dbReference type="GO" id="GO:0045892">
    <property type="term" value="P:negative regulation of DNA-templated transcription"/>
    <property type="evidence" value="ECO:0007669"/>
    <property type="project" value="InterPro"/>
</dbReference>
<proteinExistence type="predicted"/>
<dbReference type="STRING" id="1217970.SAMN05444002_2168"/>
<dbReference type="SUPFAM" id="SSF46785">
    <property type="entry name" value="Winged helix' DNA-binding domain"/>
    <property type="match status" value="1"/>
</dbReference>
<evidence type="ECO:0000259" key="4">
    <source>
        <dbReference type="PROSITE" id="PS50995"/>
    </source>
</evidence>
<dbReference type="InterPro" id="IPR036390">
    <property type="entry name" value="WH_DNA-bd_sf"/>
</dbReference>
<dbReference type="PANTHER" id="PTHR33164">
    <property type="entry name" value="TRANSCRIPTIONAL REGULATOR, MARR FAMILY"/>
    <property type="match status" value="1"/>
</dbReference>
<keyword evidence="3" id="KW-0804">Transcription</keyword>
<dbReference type="Pfam" id="PF01047">
    <property type="entry name" value="MarR"/>
    <property type="match status" value="1"/>
</dbReference>
<keyword evidence="1" id="KW-0805">Transcription regulation</keyword>
<dbReference type="AlphaFoldDB" id="A0A1N6G3I8"/>
<evidence type="ECO:0000313" key="5">
    <source>
        <dbReference type="EMBL" id="SIO01992.1"/>
    </source>
</evidence>
<dbReference type="GO" id="GO:0006950">
    <property type="term" value="P:response to stress"/>
    <property type="evidence" value="ECO:0007669"/>
    <property type="project" value="TreeGrafter"/>
</dbReference>
<keyword evidence="6" id="KW-1185">Reference proteome</keyword>
<sequence length="158" mass="17744">MSDHAPKPAELSRNGGAALRHTSRSLPIALLRAREAVMAPVRGMLSSTGVTEQQWRVLRVLDENRTMEPKALAQQACLLLPSLTRIMQSLEERGYITREKDPNDGRKLRLAITEEGRALIARHVGESNRIFNELETAFGRERVDALLDLLNELAEHKD</sequence>
<feature type="domain" description="HTH marR-type" evidence="4">
    <location>
        <begin position="23"/>
        <end position="155"/>
    </location>
</feature>
<organism evidence="5 6">
    <name type="scientific">Vannielia litorea</name>
    <dbReference type="NCBI Taxonomy" id="1217970"/>
    <lineage>
        <taxon>Bacteria</taxon>
        <taxon>Pseudomonadati</taxon>
        <taxon>Pseudomonadota</taxon>
        <taxon>Alphaproteobacteria</taxon>
        <taxon>Rhodobacterales</taxon>
        <taxon>Paracoccaceae</taxon>
        <taxon>Vannielia</taxon>
    </lineage>
</organism>
<dbReference type="EMBL" id="FSRL01000001">
    <property type="protein sequence ID" value="SIO01992.1"/>
    <property type="molecule type" value="Genomic_DNA"/>
</dbReference>
<dbReference type="InterPro" id="IPR012712">
    <property type="entry name" value="HpaR/FarR"/>
</dbReference>
<dbReference type="Gene3D" id="1.10.10.10">
    <property type="entry name" value="Winged helix-like DNA-binding domain superfamily/Winged helix DNA-binding domain"/>
    <property type="match status" value="1"/>
</dbReference>
<dbReference type="PROSITE" id="PS50995">
    <property type="entry name" value="HTH_MARR_2"/>
    <property type="match status" value="1"/>
</dbReference>